<comment type="caution">
    <text evidence="4">The sequence shown here is derived from an EMBL/GenBank/DDBJ whole genome shotgun (WGS) entry which is preliminary data.</text>
</comment>
<evidence type="ECO:0000256" key="1">
    <source>
        <dbReference type="SAM" id="MobiDB-lite"/>
    </source>
</evidence>
<keyword evidence="5" id="KW-1185">Reference proteome</keyword>
<dbReference type="InterPro" id="IPR006867">
    <property type="entry name" value="DUF632"/>
</dbReference>
<evidence type="ECO:0008006" key="6">
    <source>
        <dbReference type="Google" id="ProtNLM"/>
    </source>
</evidence>
<feature type="domain" description="DUF630" evidence="3">
    <location>
        <begin position="1"/>
        <end position="59"/>
    </location>
</feature>
<feature type="compositionally biased region" description="Pro residues" evidence="1">
    <location>
        <begin position="74"/>
        <end position="101"/>
    </location>
</feature>
<feature type="domain" description="DUF632" evidence="2">
    <location>
        <begin position="244"/>
        <end position="441"/>
    </location>
</feature>
<evidence type="ECO:0000313" key="5">
    <source>
        <dbReference type="Proteomes" id="UP001222027"/>
    </source>
</evidence>
<accession>A0AAV8PMZ8</accession>
<dbReference type="PANTHER" id="PTHR21450">
    <property type="entry name" value="PROTEIN ALTERED PHOSPHATE STARVATION RESPONSE 1"/>
    <property type="match status" value="1"/>
</dbReference>
<proteinExistence type="predicted"/>
<dbReference type="InterPro" id="IPR006868">
    <property type="entry name" value="DUF630"/>
</dbReference>
<feature type="region of interest" description="Disordered" evidence="1">
    <location>
        <begin position="69"/>
        <end position="133"/>
    </location>
</feature>
<dbReference type="Pfam" id="PF04783">
    <property type="entry name" value="DUF630"/>
    <property type="match status" value="1"/>
</dbReference>
<evidence type="ECO:0000259" key="3">
    <source>
        <dbReference type="Pfam" id="PF04783"/>
    </source>
</evidence>
<dbReference type="Proteomes" id="UP001222027">
    <property type="component" value="Unassembled WGS sequence"/>
</dbReference>
<evidence type="ECO:0000313" key="4">
    <source>
        <dbReference type="EMBL" id="KAJ8459676.1"/>
    </source>
</evidence>
<dbReference type="SUPFAM" id="SSF101447">
    <property type="entry name" value="Formin homology 2 domain (FH2 domain)"/>
    <property type="match status" value="1"/>
</dbReference>
<dbReference type="AlphaFoldDB" id="A0AAV8PMZ8"/>
<organism evidence="4 5">
    <name type="scientific">Ensete ventricosum</name>
    <name type="common">Abyssinian banana</name>
    <name type="synonym">Musa ensete</name>
    <dbReference type="NCBI Taxonomy" id="4639"/>
    <lineage>
        <taxon>Eukaryota</taxon>
        <taxon>Viridiplantae</taxon>
        <taxon>Streptophyta</taxon>
        <taxon>Embryophyta</taxon>
        <taxon>Tracheophyta</taxon>
        <taxon>Spermatophyta</taxon>
        <taxon>Magnoliopsida</taxon>
        <taxon>Liliopsida</taxon>
        <taxon>Zingiberales</taxon>
        <taxon>Musaceae</taxon>
        <taxon>Ensete</taxon>
    </lineage>
</organism>
<dbReference type="EMBL" id="JAQQAF010000009">
    <property type="protein sequence ID" value="KAJ8459676.1"/>
    <property type="molecule type" value="Genomic_DNA"/>
</dbReference>
<evidence type="ECO:0000259" key="2">
    <source>
        <dbReference type="Pfam" id="PF04782"/>
    </source>
</evidence>
<name>A0AAV8PMZ8_ENSVE</name>
<reference evidence="4 5" key="1">
    <citation type="submission" date="2022-12" db="EMBL/GenBank/DDBJ databases">
        <title>Chromosome-scale assembly of the Ensete ventricosum genome.</title>
        <authorList>
            <person name="Dussert Y."/>
            <person name="Stocks J."/>
            <person name="Wendawek A."/>
            <person name="Woldeyes F."/>
            <person name="Nichols R.A."/>
            <person name="Borrell J.S."/>
        </authorList>
    </citation>
    <scope>NUCLEOTIDE SEQUENCE [LARGE SCALE GENOMIC DNA]</scope>
    <source>
        <strain evidence="5">cv. Maze</strain>
        <tissue evidence="4">Seeds</tissue>
    </source>
</reference>
<protein>
    <recommendedName>
        <fullName evidence="6">DUF632 domain-containing protein</fullName>
    </recommendedName>
</protein>
<sequence length="651" mass="73639">MGCTYSRVEVDEVVWRCKERRRLMKQLLSCRAELAAAHMAYLKSLRNTGATLLQFTEVETMILGDASPLRLTLPPSPPPPPPLPPSPPLPLPLSPPPPPNFSPIATKEAMEEKVSVEDPNYMDDAGSCRTPRPPVPGSVWDLWDPFVPPASSSSSSPVPQREQGPVSQAAVDEEDWAETKSEFEEEEEEEEKVIQRKEDFAVTVDPAREKCPLKELADDNSSAVSWLTKDTDMGMVVWRSKKTLAGIIREVDDYFLKAAAGGKDVAVLLESNRSYLYPWDPEARKGKCSKSAKVVNALTWSWSFRSSHSNKDVQDAINASRHGNHCTTLEKLFAEEQRLYKQVKDQENAKSQHKKIILLLHKLEAGDYDFTRAEKTRSDIEELQCRMISLKESINGTCLSISKLRDEELLPQLIEFSVGLMKMWRTMYECHQVQNHISQQLETEVAFWYNSFCNLFCCQREYAHILNQWVRLTDCLPENDTLMGSTSSIRGFCEELQRVLDRLPDKVAAEAIKSFLLVIRSIILQHNKEHSLKKRSDRLQNRLVKELISLRTLEKHDEHALQDPQASTLPSSTRHVKLEAFRKRVEEEKAKYLDTVRRSRAMTLNNLQTCLPNVFQALTGFSSVCAQAFGGIVGSTEGAPSFSVNVSPVHS</sequence>
<dbReference type="Pfam" id="PF04782">
    <property type="entry name" value="DUF632"/>
    <property type="match status" value="1"/>
</dbReference>
<feature type="compositionally biased region" description="Low complexity" evidence="1">
    <location>
        <begin position="149"/>
        <end position="159"/>
    </location>
</feature>
<feature type="region of interest" description="Disordered" evidence="1">
    <location>
        <begin position="146"/>
        <end position="195"/>
    </location>
</feature>
<gene>
    <name evidence="4" type="ORF">OPV22_032602</name>
</gene>
<dbReference type="PANTHER" id="PTHR21450:SF21">
    <property type="entry name" value="REDUCTASE SUBUNIT C, PUTATIVE (DUF630 AND DUF632)-RELATED"/>
    <property type="match status" value="1"/>
</dbReference>